<dbReference type="EMBL" id="MVGC01000110">
    <property type="protein sequence ID" value="RJE23671.1"/>
    <property type="molecule type" value="Genomic_DNA"/>
</dbReference>
<evidence type="ECO:0000256" key="9">
    <source>
        <dbReference type="SAM" id="Phobius"/>
    </source>
</evidence>
<feature type="transmembrane region" description="Helical" evidence="9">
    <location>
        <begin position="115"/>
        <end position="136"/>
    </location>
</feature>
<evidence type="ECO:0000256" key="7">
    <source>
        <dbReference type="ARBA" id="ARBA00049119"/>
    </source>
</evidence>
<reference evidence="12" key="1">
    <citation type="submission" date="2017-02" db="EMBL/GenBank/DDBJ databases">
        <authorList>
            <person name="Tafer H."/>
            <person name="Lopandic K."/>
        </authorList>
    </citation>
    <scope>NUCLEOTIDE SEQUENCE [LARGE SCALE GENOMIC DNA]</scope>
    <source>
        <strain evidence="12">CBS 366.77</strain>
    </source>
</reference>
<feature type="transmembrane region" description="Helical" evidence="9">
    <location>
        <begin position="434"/>
        <end position="456"/>
    </location>
</feature>
<keyword evidence="4 9" id="KW-0812">Transmembrane</keyword>
<feature type="transmembrane region" description="Helical" evidence="9">
    <location>
        <begin position="88"/>
        <end position="108"/>
    </location>
</feature>
<proteinExistence type="inferred from homology"/>
<comment type="similarity">
    <text evidence="2 8">Belongs to the major facilitator superfamily. Sugar transporter (TC 2.A.1.1) family.</text>
</comment>
<feature type="transmembrane region" description="Helical" evidence="9">
    <location>
        <begin position="45"/>
        <end position="68"/>
    </location>
</feature>
<evidence type="ECO:0000259" key="10">
    <source>
        <dbReference type="PROSITE" id="PS50850"/>
    </source>
</evidence>
<dbReference type="GO" id="GO:0005366">
    <property type="term" value="F:myo-inositol:proton symporter activity"/>
    <property type="evidence" value="ECO:0007669"/>
    <property type="project" value="TreeGrafter"/>
</dbReference>
<evidence type="ECO:0000256" key="4">
    <source>
        <dbReference type="ARBA" id="ARBA00022692"/>
    </source>
</evidence>
<dbReference type="PROSITE" id="PS00216">
    <property type="entry name" value="SUGAR_TRANSPORT_1"/>
    <property type="match status" value="1"/>
</dbReference>
<dbReference type="PANTHER" id="PTHR48020:SF22">
    <property type="entry name" value="MAJOR FACILITATOR SUPERFAMILY (MFS) PROFILE DOMAIN-CONTAINING PROTEIN-RELATED"/>
    <property type="match status" value="1"/>
</dbReference>
<feature type="transmembrane region" description="Helical" evidence="9">
    <location>
        <begin position="468"/>
        <end position="489"/>
    </location>
</feature>
<dbReference type="GO" id="GO:1904679">
    <property type="term" value="P:myo-inositol import across plasma membrane"/>
    <property type="evidence" value="ECO:0007669"/>
    <property type="project" value="TreeGrafter"/>
</dbReference>
<evidence type="ECO:0000256" key="1">
    <source>
        <dbReference type="ARBA" id="ARBA00004141"/>
    </source>
</evidence>
<dbReference type="Pfam" id="PF00083">
    <property type="entry name" value="Sugar_tr"/>
    <property type="match status" value="1"/>
</dbReference>
<name>A0A3A3A2U7_9EURO</name>
<evidence type="ECO:0000313" key="11">
    <source>
        <dbReference type="EMBL" id="RJE23671.1"/>
    </source>
</evidence>
<dbReference type="OrthoDB" id="6339427at2759"/>
<keyword evidence="6 9" id="KW-0472">Membrane</keyword>
<dbReference type="InterPro" id="IPR020846">
    <property type="entry name" value="MFS_dom"/>
</dbReference>
<keyword evidence="5 9" id="KW-1133">Transmembrane helix</keyword>
<dbReference type="PROSITE" id="PS50850">
    <property type="entry name" value="MFS"/>
    <property type="match status" value="1"/>
</dbReference>
<protein>
    <submittedName>
        <fullName evidence="11">Myo-inositol transporter</fullName>
    </submittedName>
</protein>
<comment type="caution">
    <text evidence="11">The sequence shown here is derived from an EMBL/GenBank/DDBJ whole genome shotgun (WGS) entry which is preliminary data.</text>
</comment>
<feature type="transmembrane region" description="Helical" evidence="9">
    <location>
        <begin position="291"/>
        <end position="311"/>
    </location>
</feature>
<evidence type="ECO:0000256" key="8">
    <source>
        <dbReference type="RuleBase" id="RU003346"/>
    </source>
</evidence>
<dbReference type="PRINTS" id="PR00171">
    <property type="entry name" value="SUGRTRNSPORT"/>
</dbReference>
<dbReference type="PANTHER" id="PTHR48020">
    <property type="entry name" value="PROTON MYO-INOSITOL COTRANSPORTER"/>
    <property type="match status" value="1"/>
</dbReference>
<feature type="transmembrane region" description="Helical" evidence="9">
    <location>
        <begin position="174"/>
        <end position="196"/>
    </location>
</feature>
<keyword evidence="3 8" id="KW-0813">Transport</keyword>
<dbReference type="PROSITE" id="PS00217">
    <property type="entry name" value="SUGAR_TRANSPORT_2"/>
    <property type="match status" value="1"/>
</dbReference>
<feature type="transmembrane region" description="Helical" evidence="9">
    <location>
        <begin position="331"/>
        <end position="352"/>
    </location>
</feature>
<dbReference type="InterPro" id="IPR036259">
    <property type="entry name" value="MFS_trans_sf"/>
</dbReference>
<dbReference type="AlphaFoldDB" id="A0A3A3A2U7"/>
<accession>A0A3A3A2U7</accession>
<evidence type="ECO:0000256" key="6">
    <source>
        <dbReference type="ARBA" id="ARBA00023136"/>
    </source>
</evidence>
<feature type="transmembrane region" description="Helical" evidence="9">
    <location>
        <begin position="359"/>
        <end position="382"/>
    </location>
</feature>
<gene>
    <name evidence="11" type="ORF">PHISCL_04007</name>
</gene>
<feature type="transmembrane region" description="Helical" evidence="9">
    <location>
        <begin position="202"/>
        <end position="224"/>
    </location>
</feature>
<dbReference type="SUPFAM" id="SSF103473">
    <property type="entry name" value="MFS general substrate transporter"/>
    <property type="match status" value="1"/>
</dbReference>
<feature type="transmembrane region" description="Helical" evidence="9">
    <location>
        <begin position="394"/>
        <end position="422"/>
    </location>
</feature>
<dbReference type="Proteomes" id="UP000266188">
    <property type="component" value="Unassembled WGS sequence"/>
</dbReference>
<sequence>MEESKPELTKSSIDDETNSIKHQEYAFSGEEIDDSIEATATGKTVWLIACTVSMGGFLFGYDTGVISAVLVNLGTDLGKKLSSSEQELITSITSGGALVGAVIAGLTSDKYGRKLGIYLGCFLFTAGAVIQAASFSLAQMTVGRFVIGLGVGSTAMIIPLYIGEMAPARSRGRLIVFDNLFVAGGQLVSYAIGAGFTEVSHGWRYMVGIGAAPAIALAAMMPWCPESPRQLISHGKITDGRKTLGRIWPNASPEQVTSKIKLIQRSIEESVSCVSDKTLWWQIKQLFTVPANLRALTTACAVMAISQLGGFNTLMYYSSTLFGMVGFNKPVAVSIVVGATNFLFGFVNFAFIDRYGRRVVLLITVLGMSLSLVIAAIAFHWISVTHDLAVQIHSINWAGVVLLVMIIIYVAFFAAGVAPIAWVGTELLPLEVRALGTMMNTVTCWACNIIISSTFLSMMKSWTPSGAFAFYACICLAGWVFVIFCYAEVHNMNLESVRSVYDHGFGVKYAKRLQREIREDRVAERSQA</sequence>
<dbReference type="InterPro" id="IPR005829">
    <property type="entry name" value="Sugar_transporter_CS"/>
</dbReference>
<evidence type="ECO:0000256" key="5">
    <source>
        <dbReference type="ARBA" id="ARBA00022989"/>
    </source>
</evidence>
<dbReference type="InterPro" id="IPR003663">
    <property type="entry name" value="Sugar/inositol_transpt"/>
</dbReference>
<dbReference type="InterPro" id="IPR050814">
    <property type="entry name" value="Myo-inositol_Transporter"/>
</dbReference>
<dbReference type="FunFam" id="1.20.1250.20:FF:000073">
    <property type="entry name" value="MFS myo-inositol transporter, putative"/>
    <property type="match status" value="1"/>
</dbReference>
<keyword evidence="12" id="KW-1185">Reference proteome</keyword>
<evidence type="ECO:0000256" key="2">
    <source>
        <dbReference type="ARBA" id="ARBA00010992"/>
    </source>
</evidence>
<organism evidence="11 12">
    <name type="scientific">Aspergillus sclerotialis</name>
    <dbReference type="NCBI Taxonomy" id="2070753"/>
    <lineage>
        <taxon>Eukaryota</taxon>
        <taxon>Fungi</taxon>
        <taxon>Dikarya</taxon>
        <taxon>Ascomycota</taxon>
        <taxon>Pezizomycotina</taxon>
        <taxon>Eurotiomycetes</taxon>
        <taxon>Eurotiomycetidae</taxon>
        <taxon>Eurotiales</taxon>
        <taxon>Aspergillaceae</taxon>
        <taxon>Aspergillus</taxon>
        <taxon>Aspergillus subgen. Polypaecilum</taxon>
    </lineage>
</organism>
<feature type="transmembrane region" description="Helical" evidence="9">
    <location>
        <begin position="142"/>
        <end position="162"/>
    </location>
</feature>
<dbReference type="GO" id="GO:0016020">
    <property type="term" value="C:membrane"/>
    <property type="evidence" value="ECO:0007669"/>
    <property type="project" value="UniProtKB-SubCell"/>
</dbReference>
<feature type="domain" description="Major facilitator superfamily (MFS) profile" evidence="10">
    <location>
        <begin position="48"/>
        <end position="490"/>
    </location>
</feature>
<dbReference type="InterPro" id="IPR005828">
    <property type="entry name" value="MFS_sugar_transport-like"/>
</dbReference>
<comment type="subcellular location">
    <subcellularLocation>
        <location evidence="1">Membrane</location>
        <topology evidence="1">Multi-pass membrane protein</topology>
    </subcellularLocation>
</comment>
<dbReference type="Gene3D" id="1.20.1250.20">
    <property type="entry name" value="MFS general substrate transporter like domains"/>
    <property type="match status" value="1"/>
</dbReference>
<evidence type="ECO:0000256" key="3">
    <source>
        <dbReference type="ARBA" id="ARBA00022448"/>
    </source>
</evidence>
<comment type="catalytic activity">
    <reaction evidence="7">
        <text>myo-inositol(out) + H(+)(out) = myo-inositol(in) + H(+)(in)</text>
        <dbReference type="Rhea" id="RHEA:60364"/>
        <dbReference type="ChEBI" id="CHEBI:15378"/>
        <dbReference type="ChEBI" id="CHEBI:17268"/>
    </reaction>
</comment>
<dbReference type="NCBIfam" id="TIGR00879">
    <property type="entry name" value="SP"/>
    <property type="match status" value="1"/>
</dbReference>
<evidence type="ECO:0000313" key="12">
    <source>
        <dbReference type="Proteomes" id="UP000266188"/>
    </source>
</evidence>